<dbReference type="EMBL" id="JACGWM010001190">
    <property type="protein sequence ID" value="KAL0294456.1"/>
    <property type="molecule type" value="Genomic_DNA"/>
</dbReference>
<reference evidence="2" key="1">
    <citation type="submission" date="2020-06" db="EMBL/GenBank/DDBJ databases">
        <authorList>
            <person name="Li T."/>
            <person name="Hu X."/>
            <person name="Zhang T."/>
            <person name="Song X."/>
            <person name="Zhang H."/>
            <person name="Dai N."/>
            <person name="Sheng W."/>
            <person name="Hou X."/>
            <person name="Wei L."/>
        </authorList>
    </citation>
    <scope>NUCLEOTIDE SEQUENCE</scope>
    <source>
        <strain evidence="2">KEN8</strain>
        <tissue evidence="2">Leaf</tissue>
    </source>
</reference>
<dbReference type="AlphaFoldDB" id="A0AAW2JJL7"/>
<reference evidence="2" key="2">
    <citation type="journal article" date="2024" name="Plant">
        <title>Genomic evolution and insights into agronomic trait innovations of Sesamum species.</title>
        <authorList>
            <person name="Miao H."/>
            <person name="Wang L."/>
            <person name="Qu L."/>
            <person name="Liu H."/>
            <person name="Sun Y."/>
            <person name="Le M."/>
            <person name="Wang Q."/>
            <person name="Wei S."/>
            <person name="Zheng Y."/>
            <person name="Lin W."/>
            <person name="Duan Y."/>
            <person name="Cao H."/>
            <person name="Xiong S."/>
            <person name="Wang X."/>
            <person name="Wei L."/>
            <person name="Li C."/>
            <person name="Ma Q."/>
            <person name="Ju M."/>
            <person name="Zhao R."/>
            <person name="Li G."/>
            <person name="Mu C."/>
            <person name="Tian Q."/>
            <person name="Mei H."/>
            <person name="Zhang T."/>
            <person name="Gao T."/>
            <person name="Zhang H."/>
        </authorList>
    </citation>
    <scope>NUCLEOTIDE SEQUENCE</scope>
    <source>
        <strain evidence="2">KEN8</strain>
    </source>
</reference>
<feature type="domain" description="Reverse transcriptase Ty1/copia-type" evidence="1">
    <location>
        <begin position="11"/>
        <end position="64"/>
    </location>
</feature>
<proteinExistence type="predicted"/>
<evidence type="ECO:0000259" key="1">
    <source>
        <dbReference type="Pfam" id="PF07727"/>
    </source>
</evidence>
<gene>
    <name evidence="2" type="ORF">Scaly_3121400</name>
</gene>
<name>A0AAW2JJL7_9LAMI</name>
<dbReference type="InterPro" id="IPR013103">
    <property type="entry name" value="RVT_2"/>
</dbReference>
<accession>A0AAW2JJL7</accession>
<dbReference type="Pfam" id="PF07727">
    <property type="entry name" value="RVT_2"/>
    <property type="match status" value="1"/>
</dbReference>
<evidence type="ECO:0000313" key="2">
    <source>
        <dbReference type="EMBL" id="KAL0294456.1"/>
    </source>
</evidence>
<organism evidence="2">
    <name type="scientific">Sesamum calycinum</name>
    <dbReference type="NCBI Taxonomy" id="2727403"/>
    <lineage>
        <taxon>Eukaryota</taxon>
        <taxon>Viridiplantae</taxon>
        <taxon>Streptophyta</taxon>
        <taxon>Embryophyta</taxon>
        <taxon>Tracheophyta</taxon>
        <taxon>Spermatophyta</taxon>
        <taxon>Magnoliopsida</taxon>
        <taxon>eudicotyledons</taxon>
        <taxon>Gunneridae</taxon>
        <taxon>Pentapetalae</taxon>
        <taxon>asterids</taxon>
        <taxon>lamiids</taxon>
        <taxon>Lamiales</taxon>
        <taxon>Pedaliaceae</taxon>
        <taxon>Sesamum</taxon>
    </lineage>
</organism>
<sequence length="135" mass="15427">MNAELKALENNHTWELVPLPPGNMAIGCRWVFKLKLKADGSVDRHKARLVAKGYNQVEEEIFMEAPDGYHVPDGHSKNDYCLFTKTSDLGFLVLLLYIDDILVAENFIWCPPLQNRGRKPVHKISSSEYKLLSRT</sequence>
<comment type="caution">
    <text evidence="2">The sequence shown here is derived from an EMBL/GenBank/DDBJ whole genome shotgun (WGS) entry which is preliminary data.</text>
</comment>
<dbReference type="PROSITE" id="PS51257">
    <property type="entry name" value="PROKAR_LIPOPROTEIN"/>
    <property type="match status" value="1"/>
</dbReference>
<protein>
    <submittedName>
        <fullName evidence="2">Retrovirus-related Pol polyprotein from transposon RE1</fullName>
    </submittedName>
</protein>